<feature type="domain" description="VWFA" evidence="4">
    <location>
        <begin position="396"/>
        <end position="590"/>
    </location>
</feature>
<keyword evidence="6" id="KW-1185">Reference proteome</keyword>
<dbReference type="SMART" id="SM00327">
    <property type="entry name" value="VWA"/>
    <property type="match status" value="1"/>
</dbReference>
<keyword evidence="2" id="KW-1133">Transmembrane helix</keyword>
<reference evidence="5 6" key="1">
    <citation type="submission" date="2018-09" db="EMBL/GenBank/DDBJ databases">
        <title>Comparative genomics of Leucobacter spp.</title>
        <authorList>
            <person name="Reis A.C."/>
            <person name="Kolvenbach B.A."/>
            <person name="Corvini P.F.X."/>
            <person name="Nunes O.C."/>
        </authorList>
    </citation>
    <scope>NUCLEOTIDE SEQUENCE [LARGE SCALE GENOMIC DNA]</scope>
    <source>
        <strain evidence="5 6">TAN 31504</strain>
    </source>
</reference>
<evidence type="ECO:0000259" key="4">
    <source>
        <dbReference type="PROSITE" id="PS50234"/>
    </source>
</evidence>
<feature type="compositionally biased region" description="Low complexity" evidence="1">
    <location>
        <begin position="203"/>
        <end position="217"/>
    </location>
</feature>
<comment type="caution">
    <text evidence="5">The sequence shown here is derived from an EMBL/GenBank/DDBJ whole genome shotgun (WGS) entry which is preliminary data.</text>
</comment>
<feature type="compositionally biased region" description="Low complexity" evidence="1">
    <location>
        <begin position="763"/>
        <end position="781"/>
    </location>
</feature>
<dbReference type="Gene3D" id="3.40.50.410">
    <property type="entry name" value="von Willebrand factor, type A domain"/>
    <property type="match status" value="1"/>
</dbReference>
<dbReference type="Pfam" id="PF00092">
    <property type="entry name" value="VWA"/>
    <property type="match status" value="1"/>
</dbReference>
<feature type="transmembrane region" description="Helical" evidence="2">
    <location>
        <begin position="986"/>
        <end position="1006"/>
    </location>
</feature>
<dbReference type="InterPro" id="IPR002035">
    <property type="entry name" value="VWF_A"/>
</dbReference>
<evidence type="ECO:0000313" key="6">
    <source>
        <dbReference type="Proteomes" id="UP001645859"/>
    </source>
</evidence>
<keyword evidence="3" id="KW-0732">Signal</keyword>
<feature type="chain" id="PRO_5046661088" evidence="3">
    <location>
        <begin position="23"/>
        <end position="1016"/>
    </location>
</feature>
<dbReference type="PROSITE" id="PS50234">
    <property type="entry name" value="VWFA"/>
    <property type="match status" value="1"/>
</dbReference>
<feature type="region of interest" description="Disordered" evidence="1">
    <location>
        <begin position="165"/>
        <end position="227"/>
    </location>
</feature>
<evidence type="ECO:0000256" key="2">
    <source>
        <dbReference type="SAM" id="Phobius"/>
    </source>
</evidence>
<evidence type="ECO:0000256" key="1">
    <source>
        <dbReference type="SAM" id="MobiDB-lite"/>
    </source>
</evidence>
<dbReference type="InterPro" id="IPR036465">
    <property type="entry name" value="vWFA_dom_sf"/>
</dbReference>
<sequence length="1016" mass="102639">MSVPAATAVLAMGLFGAVPAWAAPATAPGDAGTPAPAGLSWRAEDATSTLQAGLSFEVRAAQDATSAATGLPPVTARIVDNGGQPGDAGIDLDPTPGAFAVDTLVDQNDPARSHTITPGETLQLRVVATSEGPAADSAWQSVVAPATSDDAVPVVTIDPAAVAPEVPEQPGVPAEPAAPVDPAAPAPEEDPAPEVNPAPEAPTIPETTAPPAAKPSPQRADVAARATPTARIIVKTGGDRTGTTGVTPLAGVTLLLKNDNGSWFTPAPTATRPDGVSGDGAGWARCVSDSNGECIFEVPDTERNGANRDKRLWVVPAASSAPSGWFANASLRTGGASGGTATTYQFRLGSQLRADATYRSGQDFMTAPDNSTETSSGGTWAVSRNNPQLPQSCGIDVALVLDRSGSVGTSMPNLKAAADNFVNALVGTQSRMALFSFAGNSPETGAPNYPALTPVSTQAQANTFKTRYAGLQPSGGTNWDRGIGVAAEASATNPTPYDVTVVITDGNPTFYGPGTSGPGSSTRLIETENGVFSANALKATGSRIIAFGVGSGVTDANSALNLSAISGPTKGSDYYQTSNYEAAGQALRALALGNCAGQLTVTKMIVPDSAPAGSIAGAQPAGAGWEFTVANPGSGATLPNPPVRTTEDDGTGTIAFPFTFTPTTRSAEVTVTETQQPGYTLQPVNGQNAVCTNLNTGTRTVPSGNPTNGVRVAVPNGETINCIVYNRAPSRAATVQVDKVWKIQDASGTNLGTYRQPGDESELPAGLSGQLSLSGPGAAGSTPQDWGTPRAGYTTGATVGIDERVTIDAALVPGCTLTSNTLTKRGAASAADPLPASATLTPGANTFEITNVVTCVSQLTLLKTVEDGTASPANWKLTADPGQGGTPFTVSGATTRSAANTFGVTPDQGYALSEAASDPSAPLSYLLNRVERCEPQPGNPGACTWVAIDESAPVTVGLGQHGIYRFVNRPAPALQVPLTGGLSSDALGIAGASLAALALLVGGLSWSRRRRAETSA</sequence>
<keyword evidence="2" id="KW-0812">Transmembrane</keyword>
<evidence type="ECO:0000313" key="5">
    <source>
        <dbReference type="EMBL" id="MBL3678737.1"/>
    </source>
</evidence>
<feature type="compositionally biased region" description="Low complexity" evidence="1">
    <location>
        <begin position="165"/>
        <end position="183"/>
    </location>
</feature>
<keyword evidence="2" id="KW-0472">Membrane</keyword>
<dbReference type="Proteomes" id="UP001645859">
    <property type="component" value="Unassembled WGS sequence"/>
</dbReference>
<dbReference type="RefSeq" id="WP_202343981.1">
    <property type="nucleotide sequence ID" value="NZ_BAAAPI010000008.1"/>
</dbReference>
<feature type="signal peptide" evidence="3">
    <location>
        <begin position="1"/>
        <end position="22"/>
    </location>
</feature>
<protein>
    <submittedName>
        <fullName evidence="5">VWA domain-containing protein</fullName>
    </submittedName>
</protein>
<organism evidence="5 6">
    <name type="scientific">Leucobacter chromiireducens subsp. solipictus</name>
    <dbReference type="NCBI Taxonomy" id="398235"/>
    <lineage>
        <taxon>Bacteria</taxon>
        <taxon>Bacillati</taxon>
        <taxon>Actinomycetota</taxon>
        <taxon>Actinomycetes</taxon>
        <taxon>Micrococcales</taxon>
        <taxon>Microbacteriaceae</taxon>
        <taxon>Leucobacter</taxon>
    </lineage>
</organism>
<dbReference type="EMBL" id="QYAC01000002">
    <property type="protein sequence ID" value="MBL3678737.1"/>
    <property type="molecule type" value="Genomic_DNA"/>
</dbReference>
<feature type="region of interest" description="Disordered" evidence="1">
    <location>
        <begin position="749"/>
        <end position="791"/>
    </location>
</feature>
<proteinExistence type="predicted"/>
<evidence type="ECO:0000256" key="3">
    <source>
        <dbReference type="SAM" id="SignalP"/>
    </source>
</evidence>
<feature type="region of interest" description="Disordered" evidence="1">
    <location>
        <begin position="873"/>
        <end position="892"/>
    </location>
</feature>
<accession>A0ABS1SFD1</accession>
<dbReference type="SUPFAM" id="SSF53300">
    <property type="entry name" value="vWA-like"/>
    <property type="match status" value="1"/>
</dbReference>
<name>A0ABS1SFD1_9MICO</name>
<dbReference type="CDD" id="cd00198">
    <property type="entry name" value="vWFA"/>
    <property type="match status" value="1"/>
</dbReference>
<gene>
    <name evidence="5" type="ORF">D3230_05420</name>
</gene>